<keyword evidence="3" id="KW-1185">Reference proteome</keyword>
<reference evidence="2 3" key="1">
    <citation type="submission" date="2020-08" db="EMBL/GenBank/DDBJ databases">
        <title>Studying the diversity of plant-associated saprophytic bacteria and their role in host health and plant-pathogen interactions.</title>
        <authorList>
            <person name="Potnis N."/>
        </authorList>
    </citation>
    <scope>NUCLEOTIDE SEQUENCE [LARGE SCALE GENOMIC DNA]</scope>
    <source>
        <strain evidence="2 3">F16</strain>
    </source>
</reference>
<sequence>MQLPDAPALHLIHATLLPGEVGAVLGARAPANEDERVAALHACQLLDTPAEQPYDALTADAAAVCRTPMALISLVDTQRQWFKSRIGMQPAETPRTLSFCAHAILEPDQLMEVSDTHLDARFVDNALVTGEPQIRFYAGAPLLTSDGIALGTLCVLDRTPRRLSGAERDALRALARQVVDTIELRRAARLVELDALRDERTGLWNRAGLERGLQELATMRADETGQHALGLLLIDLDGFKRRKLQAGAAAADATLAQAAQLIETRLPPSALVARLDGDRFCVALASSSPSATSQAADDIRQAIEAATWSIGALTISVGLVDVAAGEALDSSILLARARHALQRAVRDGRNRVHRFSGWQLHD</sequence>
<dbReference type="InterPro" id="IPR003018">
    <property type="entry name" value="GAF"/>
</dbReference>
<name>A0ABR6JKB6_9XANT</name>
<dbReference type="Gene3D" id="3.30.450.40">
    <property type="match status" value="1"/>
</dbReference>
<dbReference type="RefSeq" id="WP_184440240.1">
    <property type="nucleotide sequence ID" value="NZ_JACHNS010000003.1"/>
</dbReference>
<dbReference type="InterPro" id="IPR043128">
    <property type="entry name" value="Rev_trsase/Diguanyl_cyclase"/>
</dbReference>
<protein>
    <submittedName>
        <fullName evidence="2">Diguanylate cyclase (GGDEF)-like protein</fullName>
    </submittedName>
</protein>
<dbReference type="InterPro" id="IPR029787">
    <property type="entry name" value="Nucleotide_cyclase"/>
</dbReference>
<dbReference type="SUPFAM" id="SSF55781">
    <property type="entry name" value="GAF domain-like"/>
    <property type="match status" value="1"/>
</dbReference>
<dbReference type="PANTHER" id="PTHR43102:SF2">
    <property type="entry name" value="GAF DOMAIN-CONTAINING PROTEIN"/>
    <property type="match status" value="1"/>
</dbReference>
<dbReference type="SMART" id="SM00267">
    <property type="entry name" value="GGDEF"/>
    <property type="match status" value="1"/>
</dbReference>
<dbReference type="NCBIfam" id="TIGR00254">
    <property type="entry name" value="GGDEF"/>
    <property type="match status" value="1"/>
</dbReference>
<evidence type="ECO:0000313" key="3">
    <source>
        <dbReference type="Proteomes" id="UP000554726"/>
    </source>
</evidence>
<dbReference type="InterPro" id="IPR029016">
    <property type="entry name" value="GAF-like_dom_sf"/>
</dbReference>
<organism evidence="2 3">
    <name type="scientific">Xanthomonas cannabis</name>
    <dbReference type="NCBI Taxonomy" id="1885674"/>
    <lineage>
        <taxon>Bacteria</taxon>
        <taxon>Pseudomonadati</taxon>
        <taxon>Pseudomonadota</taxon>
        <taxon>Gammaproteobacteria</taxon>
        <taxon>Lysobacterales</taxon>
        <taxon>Lysobacteraceae</taxon>
        <taxon>Xanthomonas</taxon>
    </lineage>
</organism>
<dbReference type="Gene3D" id="3.30.70.270">
    <property type="match status" value="1"/>
</dbReference>
<dbReference type="EMBL" id="JACHNS010000003">
    <property type="protein sequence ID" value="MBB4593234.1"/>
    <property type="molecule type" value="Genomic_DNA"/>
</dbReference>
<dbReference type="PROSITE" id="PS50887">
    <property type="entry name" value="GGDEF"/>
    <property type="match status" value="1"/>
</dbReference>
<comment type="caution">
    <text evidence="2">The sequence shown here is derived from an EMBL/GenBank/DDBJ whole genome shotgun (WGS) entry which is preliminary data.</text>
</comment>
<gene>
    <name evidence="2" type="ORF">FHR60_001903</name>
</gene>
<dbReference type="Proteomes" id="UP000554726">
    <property type="component" value="Unassembled WGS sequence"/>
</dbReference>
<dbReference type="PANTHER" id="PTHR43102">
    <property type="entry name" value="SLR1143 PROTEIN"/>
    <property type="match status" value="1"/>
</dbReference>
<dbReference type="Pfam" id="PF01590">
    <property type="entry name" value="GAF"/>
    <property type="match status" value="1"/>
</dbReference>
<feature type="domain" description="GGDEF" evidence="1">
    <location>
        <begin position="227"/>
        <end position="357"/>
    </location>
</feature>
<accession>A0ABR6JKB6</accession>
<dbReference type="InterPro" id="IPR000160">
    <property type="entry name" value="GGDEF_dom"/>
</dbReference>
<dbReference type="Pfam" id="PF00990">
    <property type="entry name" value="GGDEF"/>
    <property type="match status" value="1"/>
</dbReference>
<dbReference type="SMART" id="SM00065">
    <property type="entry name" value="GAF"/>
    <property type="match status" value="1"/>
</dbReference>
<dbReference type="SUPFAM" id="SSF55073">
    <property type="entry name" value="Nucleotide cyclase"/>
    <property type="match status" value="1"/>
</dbReference>
<proteinExistence type="predicted"/>
<evidence type="ECO:0000313" key="2">
    <source>
        <dbReference type="EMBL" id="MBB4593234.1"/>
    </source>
</evidence>
<evidence type="ECO:0000259" key="1">
    <source>
        <dbReference type="PROSITE" id="PS50887"/>
    </source>
</evidence>